<reference evidence="3 4" key="1">
    <citation type="journal article" date="2016" name="Mol. Biol. Evol.">
        <title>Comparative Genomics of Early-Diverging Mushroom-Forming Fungi Provides Insights into the Origins of Lignocellulose Decay Capabilities.</title>
        <authorList>
            <person name="Nagy L.G."/>
            <person name="Riley R."/>
            <person name="Tritt A."/>
            <person name="Adam C."/>
            <person name="Daum C."/>
            <person name="Floudas D."/>
            <person name="Sun H."/>
            <person name="Yadav J.S."/>
            <person name="Pangilinan J."/>
            <person name="Larsson K.H."/>
            <person name="Matsuura K."/>
            <person name="Barry K."/>
            <person name="Labutti K."/>
            <person name="Kuo R."/>
            <person name="Ohm R.A."/>
            <person name="Bhattacharya S.S."/>
            <person name="Shirouzu T."/>
            <person name="Yoshinaga Y."/>
            <person name="Martin F.M."/>
            <person name="Grigoriev I.V."/>
            <person name="Hibbett D.S."/>
        </authorList>
    </citation>
    <scope>NUCLEOTIDE SEQUENCE [LARGE SCALE GENOMIC DNA]</scope>
    <source>
        <strain evidence="3 4">TUFC12733</strain>
    </source>
</reference>
<accession>A0A167IY92</accession>
<dbReference type="InterPro" id="IPR050452">
    <property type="entry name" value="Metacaspase"/>
</dbReference>
<evidence type="ECO:0000259" key="2">
    <source>
        <dbReference type="Pfam" id="PF00656"/>
    </source>
</evidence>
<protein>
    <recommendedName>
        <fullName evidence="2">Peptidase C14 caspase domain-containing protein</fullName>
    </recommendedName>
</protein>
<comment type="similarity">
    <text evidence="1">Belongs to the peptidase C14B family.</text>
</comment>
<evidence type="ECO:0000313" key="3">
    <source>
        <dbReference type="EMBL" id="KZO93077.1"/>
    </source>
</evidence>
<name>A0A167IY92_CALVF</name>
<feature type="domain" description="Peptidase C14 caspase" evidence="2">
    <location>
        <begin position="18"/>
        <end position="110"/>
    </location>
</feature>
<dbReference type="GO" id="GO:0006508">
    <property type="term" value="P:proteolysis"/>
    <property type="evidence" value="ECO:0007669"/>
    <property type="project" value="InterPro"/>
</dbReference>
<dbReference type="GO" id="GO:0005737">
    <property type="term" value="C:cytoplasm"/>
    <property type="evidence" value="ECO:0007669"/>
    <property type="project" value="TreeGrafter"/>
</dbReference>
<evidence type="ECO:0000313" key="4">
    <source>
        <dbReference type="Proteomes" id="UP000076738"/>
    </source>
</evidence>
<keyword evidence="4" id="KW-1185">Reference proteome</keyword>
<dbReference type="EMBL" id="KV417304">
    <property type="protein sequence ID" value="KZO93077.1"/>
    <property type="molecule type" value="Genomic_DNA"/>
</dbReference>
<dbReference type="InterPro" id="IPR011600">
    <property type="entry name" value="Pept_C14_caspase"/>
</dbReference>
<dbReference type="Gene3D" id="3.40.50.12660">
    <property type="match status" value="1"/>
</dbReference>
<dbReference type="GO" id="GO:0004197">
    <property type="term" value="F:cysteine-type endopeptidase activity"/>
    <property type="evidence" value="ECO:0007669"/>
    <property type="project" value="InterPro"/>
</dbReference>
<proteinExistence type="inferred from homology"/>
<organism evidence="3 4">
    <name type="scientific">Calocera viscosa (strain TUFC12733)</name>
    <dbReference type="NCBI Taxonomy" id="1330018"/>
    <lineage>
        <taxon>Eukaryota</taxon>
        <taxon>Fungi</taxon>
        <taxon>Dikarya</taxon>
        <taxon>Basidiomycota</taxon>
        <taxon>Agaricomycotina</taxon>
        <taxon>Dacrymycetes</taxon>
        <taxon>Dacrymycetales</taxon>
        <taxon>Dacrymycetaceae</taxon>
        <taxon>Calocera</taxon>
    </lineage>
</organism>
<gene>
    <name evidence="3" type="ORF">CALVIDRAFT_600999</name>
</gene>
<evidence type="ECO:0000256" key="1">
    <source>
        <dbReference type="ARBA" id="ARBA00009005"/>
    </source>
</evidence>
<dbReference type="AlphaFoldDB" id="A0A167IY92"/>
<sequence length="122" mass="13757">MAAPFSAYDESTDPTFWRALLIGISYKNHPNKRAHLKGTHRDVRLMKAFLMEQGWLEENIIVLTDEESIETTKAAAIMNGIDTLIAPAVEKPDQSYRLVFYYAGHGALEPDPTHREPNNQGT</sequence>
<dbReference type="PANTHER" id="PTHR48104">
    <property type="entry name" value="METACASPASE-4"/>
    <property type="match status" value="1"/>
</dbReference>
<dbReference type="PANTHER" id="PTHR48104:SF30">
    <property type="entry name" value="METACASPASE-1"/>
    <property type="match status" value="1"/>
</dbReference>
<dbReference type="OrthoDB" id="3223806at2759"/>
<dbReference type="Pfam" id="PF00656">
    <property type="entry name" value="Peptidase_C14"/>
    <property type="match status" value="1"/>
</dbReference>
<dbReference type="Proteomes" id="UP000076738">
    <property type="component" value="Unassembled WGS sequence"/>
</dbReference>